<sequence length="132" mass="16043">MKNYNEQVEYQRHVLEYIIFNLADIVDAGQLKQMTFTEDPRDYADSVIRRIRYFILGRNTHNEVTEDVVKTYPATMWEELKRDFWPGWLIRRYPVRYSRDVKHVLHKHYNVCPHLNAPQGKHLDFMVERFNG</sequence>
<accession>A0A0F9RFB2</accession>
<organism evidence="1">
    <name type="scientific">marine sediment metagenome</name>
    <dbReference type="NCBI Taxonomy" id="412755"/>
    <lineage>
        <taxon>unclassified sequences</taxon>
        <taxon>metagenomes</taxon>
        <taxon>ecological metagenomes</taxon>
    </lineage>
</organism>
<name>A0A0F9RFB2_9ZZZZ</name>
<dbReference type="AlphaFoldDB" id="A0A0F9RFB2"/>
<gene>
    <name evidence="1" type="ORF">LCGC14_0981150</name>
</gene>
<dbReference type="EMBL" id="LAZR01003665">
    <property type="protein sequence ID" value="KKN15923.1"/>
    <property type="molecule type" value="Genomic_DNA"/>
</dbReference>
<comment type="caution">
    <text evidence="1">The sequence shown here is derived from an EMBL/GenBank/DDBJ whole genome shotgun (WGS) entry which is preliminary data.</text>
</comment>
<proteinExistence type="predicted"/>
<evidence type="ECO:0000313" key="1">
    <source>
        <dbReference type="EMBL" id="KKN15923.1"/>
    </source>
</evidence>
<protein>
    <submittedName>
        <fullName evidence="1">Uncharacterized protein</fullName>
    </submittedName>
</protein>
<reference evidence="1" key="1">
    <citation type="journal article" date="2015" name="Nature">
        <title>Complex archaea that bridge the gap between prokaryotes and eukaryotes.</title>
        <authorList>
            <person name="Spang A."/>
            <person name="Saw J.H."/>
            <person name="Jorgensen S.L."/>
            <person name="Zaremba-Niedzwiedzka K."/>
            <person name="Martijn J."/>
            <person name="Lind A.E."/>
            <person name="van Eijk R."/>
            <person name="Schleper C."/>
            <person name="Guy L."/>
            <person name="Ettema T.J."/>
        </authorList>
    </citation>
    <scope>NUCLEOTIDE SEQUENCE</scope>
</reference>